<reference evidence="2" key="1">
    <citation type="journal article" date="2019" name="Int. J. Syst. Evol. Microbiol.">
        <title>The Global Catalogue of Microorganisms (GCM) 10K type strain sequencing project: providing services to taxonomists for standard genome sequencing and annotation.</title>
        <authorList>
            <consortium name="The Broad Institute Genomics Platform"/>
            <consortium name="The Broad Institute Genome Sequencing Center for Infectious Disease"/>
            <person name="Wu L."/>
            <person name="Ma J."/>
        </authorList>
    </citation>
    <scope>NUCLEOTIDE SEQUENCE [LARGE SCALE GENOMIC DNA]</scope>
    <source>
        <strain evidence="2">CGMCC 1.15288</strain>
    </source>
</reference>
<accession>A0ABQ1YDC8</accession>
<name>A0ABQ1YDC8_9BACT</name>
<comment type="caution">
    <text evidence="1">The sequence shown here is derived from an EMBL/GenBank/DDBJ whole genome shotgun (WGS) entry which is preliminary data.</text>
</comment>
<evidence type="ECO:0008006" key="3">
    <source>
        <dbReference type="Google" id="ProtNLM"/>
    </source>
</evidence>
<proteinExistence type="predicted"/>
<gene>
    <name evidence="1" type="ORF">GCM10007423_03560</name>
</gene>
<dbReference type="RefSeq" id="WP_188928081.1">
    <property type="nucleotide sequence ID" value="NZ_BMIA01000001.1"/>
</dbReference>
<sequence>MLRLLFPILLLAFCACQKDRVIDDDAARLRGEYPVQTYIINDDTLFSAGKINKIGVEDFKVIVSRKSADSLSLGYSWTNKSKQSSVYFRQLRLSGKDGQYQLAMSSATPHFYEGTIFQGVYTERTSLAGLGFVLLPENYPLKDISDPTGGSIKIIASKQ</sequence>
<dbReference type="Proteomes" id="UP000600214">
    <property type="component" value="Unassembled WGS sequence"/>
</dbReference>
<organism evidence="1 2">
    <name type="scientific">Dyadobacter endophyticus</name>
    <dbReference type="NCBI Taxonomy" id="1749036"/>
    <lineage>
        <taxon>Bacteria</taxon>
        <taxon>Pseudomonadati</taxon>
        <taxon>Bacteroidota</taxon>
        <taxon>Cytophagia</taxon>
        <taxon>Cytophagales</taxon>
        <taxon>Spirosomataceae</taxon>
        <taxon>Dyadobacter</taxon>
    </lineage>
</organism>
<protein>
    <recommendedName>
        <fullName evidence="3">Gliding motility-associated lipoprotein GldH</fullName>
    </recommendedName>
</protein>
<evidence type="ECO:0000313" key="1">
    <source>
        <dbReference type="EMBL" id="GGH22015.1"/>
    </source>
</evidence>
<dbReference type="EMBL" id="BMIA01000001">
    <property type="protein sequence ID" value="GGH22015.1"/>
    <property type="molecule type" value="Genomic_DNA"/>
</dbReference>
<evidence type="ECO:0000313" key="2">
    <source>
        <dbReference type="Proteomes" id="UP000600214"/>
    </source>
</evidence>
<keyword evidence="2" id="KW-1185">Reference proteome</keyword>
<dbReference type="PROSITE" id="PS51257">
    <property type="entry name" value="PROKAR_LIPOPROTEIN"/>
    <property type="match status" value="1"/>
</dbReference>